<comment type="caution">
    <text evidence="1">The sequence shown here is derived from an EMBL/GenBank/DDBJ whole genome shotgun (WGS) entry which is preliminary data.</text>
</comment>
<gene>
    <name evidence="1" type="ORF">NCTC12929_01012</name>
</gene>
<dbReference type="AlphaFoldDB" id="A0A7Z8YQE6"/>
<protein>
    <submittedName>
        <fullName evidence="1">Uncharacterized protein</fullName>
    </submittedName>
</protein>
<sequence length="80" mass="9454">MIFYFEKSKKFSITIFYCNFGERHLSYGKFTIMVNVVSDKVIYPSLCILYLGRLVIVWIRNRFTTSVHSLFTRKLAELGC</sequence>
<proteinExistence type="predicted"/>
<dbReference type="Proteomes" id="UP000270205">
    <property type="component" value="Unassembled WGS sequence"/>
</dbReference>
<accession>A0A7Z8YQE6</accession>
<name>A0A7Z8YQE6_9FLAO</name>
<evidence type="ECO:0000313" key="1">
    <source>
        <dbReference type="EMBL" id="VDH03625.1"/>
    </source>
</evidence>
<organism evidence="1 2">
    <name type="scientific">Bergeyella zoohelcum</name>
    <dbReference type="NCBI Taxonomy" id="1015"/>
    <lineage>
        <taxon>Bacteria</taxon>
        <taxon>Pseudomonadati</taxon>
        <taxon>Bacteroidota</taxon>
        <taxon>Flavobacteriia</taxon>
        <taxon>Flavobacteriales</taxon>
        <taxon>Weeksellaceae</taxon>
        <taxon>Bergeyella</taxon>
    </lineage>
</organism>
<dbReference type="EMBL" id="UYIV01000001">
    <property type="protein sequence ID" value="VDH03625.1"/>
    <property type="molecule type" value="Genomic_DNA"/>
</dbReference>
<reference evidence="1 2" key="1">
    <citation type="submission" date="2018-11" db="EMBL/GenBank/DDBJ databases">
        <authorList>
            <consortium name="Pathogen Informatics"/>
        </authorList>
    </citation>
    <scope>NUCLEOTIDE SEQUENCE [LARGE SCALE GENOMIC DNA]</scope>
    <source>
        <strain evidence="1 2">NCTC12929</strain>
    </source>
</reference>
<evidence type="ECO:0000313" key="2">
    <source>
        <dbReference type="Proteomes" id="UP000270205"/>
    </source>
</evidence>